<feature type="region of interest" description="Disordered" evidence="1">
    <location>
        <begin position="769"/>
        <end position="844"/>
    </location>
</feature>
<evidence type="ECO:0000256" key="1">
    <source>
        <dbReference type="SAM" id="MobiDB-lite"/>
    </source>
</evidence>
<proteinExistence type="predicted"/>
<feature type="region of interest" description="Disordered" evidence="1">
    <location>
        <begin position="1296"/>
        <end position="1385"/>
    </location>
</feature>
<feature type="region of interest" description="Disordered" evidence="1">
    <location>
        <begin position="533"/>
        <end position="575"/>
    </location>
</feature>
<keyword evidence="3" id="KW-1185">Reference proteome</keyword>
<organism evidence="2 3">
    <name type="scientific">Aduncisulcus paluster</name>
    <dbReference type="NCBI Taxonomy" id="2918883"/>
    <lineage>
        <taxon>Eukaryota</taxon>
        <taxon>Metamonada</taxon>
        <taxon>Carpediemonas-like organisms</taxon>
        <taxon>Aduncisulcus</taxon>
    </lineage>
</organism>
<evidence type="ECO:0000313" key="3">
    <source>
        <dbReference type="Proteomes" id="UP001057375"/>
    </source>
</evidence>
<feature type="compositionally biased region" description="Pro residues" evidence="1">
    <location>
        <begin position="1314"/>
        <end position="1326"/>
    </location>
</feature>
<feature type="compositionally biased region" description="Polar residues" evidence="1">
    <location>
        <begin position="303"/>
        <end position="321"/>
    </location>
</feature>
<accession>A0ABQ5KSR1</accession>
<feature type="compositionally biased region" description="Polar residues" evidence="1">
    <location>
        <begin position="1075"/>
        <end position="1094"/>
    </location>
</feature>
<dbReference type="Proteomes" id="UP001057375">
    <property type="component" value="Unassembled WGS sequence"/>
</dbReference>
<feature type="non-terminal residue" evidence="2">
    <location>
        <position position="1821"/>
    </location>
</feature>
<feature type="region of interest" description="Disordered" evidence="1">
    <location>
        <begin position="952"/>
        <end position="974"/>
    </location>
</feature>
<protein>
    <submittedName>
        <fullName evidence="2">Uncharacterized protein</fullName>
    </submittedName>
</protein>
<feature type="compositionally biased region" description="Low complexity" evidence="1">
    <location>
        <begin position="1296"/>
        <end position="1313"/>
    </location>
</feature>
<dbReference type="EMBL" id="BQXS01011003">
    <property type="protein sequence ID" value="GKT35512.1"/>
    <property type="molecule type" value="Genomic_DNA"/>
</dbReference>
<comment type="caution">
    <text evidence="2">The sequence shown here is derived from an EMBL/GenBank/DDBJ whole genome shotgun (WGS) entry which is preliminary data.</text>
</comment>
<feature type="compositionally biased region" description="Low complexity" evidence="1">
    <location>
        <begin position="353"/>
        <end position="369"/>
    </location>
</feature>
<feature type="compositionally biased region" description="Low complexity" evidence="1">
    <location>
        <begin position="1327"/>
        <end position="1363"/>
    </location>
</feature>
<gene>
    <name evidence="2" type="ORF">ADUPG1_008659</name>
</gene>
<reference evidence="2" key="1">
    <citation type="submission" date="2022-03" db="EMBL/GenBank/DDBJ databases">
        <title>Draft genome sequence of Aduncisulcus paluster, a free-living microaerophilic Fornicata.</title>
        <authorList>
            <person name="Yuyama I."/>
            <person name="Kume K."/>
            <person name="Tamura T."/>
            <person name="Inagaki Y."/>
            <person name="Hashimoto T."/>
        </authorList>
    </citation>
    <scope>NUCLEOTIDE SEQUENCE</scope>
    <source>
        <strain evidence="2">NY0171</strain>
    </source>
</reference>
<feature type="region of interest" description="Disordered" evidence="1">
    <location>
        <begin position="341"/>
        <end position="369"/>
    </location>
</feature>
<feature type="compositionally biased region" description="Low complexity" evidence="1">
    <location>
        <begin position="819"/>
        <end position="829"/>
    </location>
</feature>
<feature type="region of interest" description="Disordered" evidence="1">
    <location>
        <begin position="1041"/>
        <end position="1102"/>
    </location>
</feature>
<name>A0ABQ5KSR1_9EUKA</name>
<feature type="compositionally biased region" description="Basic and acidic residues" evidence="1">
    <location>
        <begin position="289"/>
        <end position="300"/>
    </location>
</feature>
<feature type="region of interest" description="Disordered" evidence="1">
    <location>
        <begin position="1588"/>
        <end position="1626"/>
    </location>
</feature>
<feature type="region of interest" description="Disordered" evidence="1">
    <location>
        <begin position="289"/>
        <end position="321"/>
    </location>
</feature>
<feature type="compositionally biased region" description="Basic and acidic residues" evidence="1">
    <location>
        <begin position="769"/>
        <end position="791"/>
    </location>
</feature>
<sequence length="1821" mass="197601">MDLKFLEPGSSPKRAKHLCTFIEKATEKELETVFSKHHSECFDIISETMSELYRAKKETGQKHSTSETINLLPILSILFQQCQPLISRKWQARRIRNTLCELISPNRKLRLRTKAFQVLLDYVDTVGCSQVARELSTGSTISILLHSLGLDTDIIGPLGPGSPANNSSYSCLSVDRSLPFTSIFMTWMATSKDIKVVKEKFYVFCRTLGFIFFPDAVSACGVADELVIDSIEPGWKSTDDGSERCAIPELLFEQIVSTICWWVCCYVSSNEQWSEVEEAAAEVDKVKKVERERRAQEAKRNASGKTTSGSNPQSKNRMANSAGMTTVIVDGKNGRRATVTTSQALSMHGVDKSSMSPGMSGSPTTTSSSVDLSLSVWKNGLDKMFTIHNKPEWMTFLLAYSRHSSNRSVVTGSSLKDTEKDNIAHLGRQWRRMSISWIRKLCDMPLIKDKKTPVFGNHAYTPGESTAGAFFLTDPCGCSFLLSLLSQCLRDLNPASPCYSTCVNTLDAIVLMINYEVYREGVKKRRASTFNAAGRSTRLSSRPGQFGGAGKKKRGLGVGSSSSPMHHRGSKMGSSGAIEMKPRIAVTYGSPSCANPPLPSPHYVGSECMYVDEMGKKTKKRVVEPLFGLNTSSLVVIPAYVCSCKLSLLHSLFFLLSLTPGATAREGSRITIQGSVKGKDHSGSSSGSAISGSMVNAASTSNPILPLTLIILFRFDMLASLPLHVTSAIVLSVCCTRVCHLVSGDGGYDYAHYLKKKEELAAQEAFEKKREKKKKLDQQTEIKEKIDKDNTTGKGRRRGGKDNSISDSISKGSIRPHLSPSSSTSSLASMVVPRPQPSLGLSSPNHTPIFSFPSGFREHTIRLTLTLPIRLSLCLPQLWDTLVRMIKVREDDIAVVKAWTWSIGMVCKGIGGKREGKIKAIMAGDSSQQGENEHHESYIWTSDIKEDCLRYGSGDDSDAKGTGQSKRRSSRDMSMIKVREDDIAVVKAWTWSIGMVCKGIGGKREGKIKAIMAGDSSQQGENEHHESYIWTSDIKEDCLRYGSGDDSDAKGTGQSKRRSSRDMSFGSVLPVPTAGRSNRQNSPRSRLAQNSAHVSSGGDSDDDSGSYLAIHRGVLEMFKGVASSREHSRLPLVVERIEDESTVGKKWWNRAKKKKTAQYVPLSHVISGVYSMCEAVPFHDSLGHSTGDVTSVAHGAPSSLQHSSSSEFTGYTDRELHDIRGVLCGCTYGKKTRTSTESGECVRFISAEDYERSVGQWKGEETIEELVEDEALLTRMGVRVNDDSVFTFTATWLTRSMSPSPSSSLDESDSSSIPSPPARNPPPPPSDKLSLSDIPSSSSPQSHLSLTLPLSSNAPLSSSSLASPPSPAKAMISQGDEGGTDGGSTSTMFTSPFSSLCIGLGGSIEIQRFPSLCFLLFTLTSLVKPIYSSVTSTSVSEVKHPIAKSCILSFVSSVLTSCGVSPACIFSYLGKEMHQVAVWGGEVACESGAPFSATSANKNEMLFLSSALGASAMMRCASESVQCTKKVVPNSNCADSDLLSPKETSASSAEGSGNGLLVKYGDSDLTPEHVAMLVDAIRNVWLVVERDEEHKREKEEREEEGQGGARVGGIHTDHRGSIPSGLESTSSSATNSLSNLHVSSSTFFSLPSHVRVLSLFSLLSSAVQLLSLDMSSLLSLIYPLHSAALCVLEDVQLMHHINGTRRKKAISFSASKKKNTKSKPGIPGVEGVRRDSDISLPAFSSVSGVSGHHISSHDAQEIVDSYKILSDVEYYYLILCAAGVETIVLGRCLSMPLLHSVAFSHHDSYADICVSSIKVACHIMV</sequence>
<evidence type="ECO:0000313" key="2">
    <source>
        <dbReference type="EMBL" id="GKT35512.1"/>
    </source>
</evidence>